<keyword evidence="7" id="KW-0496">Mitochondrion</keyword>
<dbReference type="Pfam" id="PF00153">
    <property type="entry name" value="Mito_carr"/>
    <property type="match status" value="3"/>
</dbReference>
<dbReference type="InterPro" id="IPR050567">
    <property type="entry name" value="Mitochondrial_Carrier"/>
</dbReference>
<evidence type="ECO:0000256" key="7">
    <source>
        <dbReference type="ARBA" id="ARBA00023128"/>
    </source>
</evidence>
<dbReference type="PROSITE" id="PS50920">
    <property type="entry name" value="SOLCAR"/>
    <property type="match status" value="3"/>
</dbReference>
<dbReference type="EMBL" id="JAOPGA020001122">
    <property type="protein sequence ID" value="KAL0485247.1"/>
    <property type="molecule type" value="Genomic_DNA"/>
</dbReference>
<evidence type="ECO:0000256" key="10">
    <source>
        <dbReference type="RuleBase" id="RU000488"/>
    </source>
</evidence>
<organism evidence="12 13">
    <name type="scientific">Acrasis kona</name>
    <dbReference type="NCBI Taxonomy" id="1008807"/>
    <lineage>
        <taxon>Eukaryota</taxon>
        <taxon>Discoba</taxon>
        <taxon>Heterolobosea</taxon>
        <taxon>Tetramitia</taxon>
        <taxon>Eutetramitia</taxon>
        <taxon>Acrasidae</taxon>
        <taxon>Acrasis</taxon>
    </lineage>
</organism>
<comment type="caution">
    <text evidence="12">The sequence shown here is derived from an EMBL/GenBank/DDBJ whole genome shotgun (WGS) entry which is preliminary data.</text>
</comment>
<dbReference type="AlphaFoldDB" id="A0AAW2Z7Q3"/>
<evidence type="ECO:0000256" key="8">
    <source>
        <dbReference type="ARBA" id="ARBA00023136"/>
    </source>
</evidence>
<evidence type="ECO:0000256" key="6">
    <source>
        <dbReference type="ARBA" id="ARBA00022989"/>
    </source>
</evidence>
<keyword evidence="5" id="KW-0677">Repeat</keyword>
<gene>
    <name evidence="12" type="ORF">AKO1_004230</name>
</gene>
<feature type="repeat" description="Solcar" evidence="9">
    <location>
        <begin position="11"/>
        <end position="93"/>
    </location>
</feature>
<feature type="transmembrane region" description="Helical" evidence="11">
    <location>
        <begin position="212"/>
        <end position="231"/>
    </location>
</feature>
<dbReference type="Gene3D" id="1.50.40.10">
    <property type="entry name" value="Mitochondrial carrier domain"/>
    <property type="match status" value="1"/>
</dbReference>
<dbReference type="InterPro" id="IPR018108">
    <property type="entry name" value="MCP_transmembrane"/>
</dbReference>
<dbReference type="Proteomes" id="UP001431209">
    <property type="component" value="Unassembled WGS sequence"/>
</dbReference>
<dbReference type="GO" id="GO:0031966">
    <property type="term" value="C:mitochondrial membrane"/>
    <property type="evidence" value="ECO:0007669"/>
    <property type="project" value="UniProtKB-SubCell"/>
</dbReference>
<protein>
    <submittedName>
        <fullName evidence="12">McfS</fullName>
    </submittedName>
</protein>
<dbReference type="InterPro" id="IPR023395">
    <property type="entry name" value="MCP_dom_sf"/>
</dbReference>
<feature type="non-terminal residue" evidence="12">
    <location>
        <position position="1"/>
    </location>
</feature>
<dbReference type="SUPFAM" id="SSF103506">
    <property type="entry name" value="Mitochondrial carrier"/>
    <property type="match status" value="1"/>
</dbReference>
<keyword evidence="4 9" id="KW-0812">Transmembrane</keyword>
<keyword evidence="3 10" id="KW-0813">Transport</keyword>
<evidence type="ECO:0000256" key="1">
    <source>
        <dbReference type="ARBA" id="ARBA00004225"/>
    </source>
</evidence>
<feature type="repeat" description="Solcar" evidence="9">
    <location>
        <begin position="110"/>
        <end position="196"/>
    </location>
</feature>
<reference evidence="12 13" key="1">
    <citation type="submission" date="2024-03" db="EMBL/GenBank/DDBJ databases">
        <title>The Acrasis kona genome and developmental transcriptomes reveal deep origins of eukaryotic multicellular pathways.</title>
        <authorList>
            <person name="Sheikh S."/>
            <person name="Fu C.-J."/>
            <person name="Brown M.W."/>
            <person name="Baldauf S.L."/>
        </authorList>
    </citation>
    <scope>NUCLEOTIDE SEQUENCE [LARGE SCALE GENOMIC DNA]</scope>
    <source>
        <strain evidence="12 13">ATCC MYA-3509</strain>
    </source>
</reference>
<keyword evidence="6 11" id="KW-1133">Transmembrane helix</keyword>
<comment type="subcellular location">
    <subcellularLocation>
        <location evidence="1">Mitochondrion membrane</location>
        <topology evidence="1">Multi-pass membrane protein</topology>
    </subcellularLocation>
</comment>
<name>A0AAW2Z7Q3_9EUKA</name>
<feature type="repeat" description="Solcar" evidence="9">
    <location>
        <begin position="210"/>
        <end position="288"/>
    </location>
</feature>
<evidence type="ECO:0000256" key="11">
    <source>
        <dbReference type="SAM" id="Phobius"/>
    </source>
</evidence>
<evidence type="ECO:0000256" key="5">
    <source>
        <dbReference type="ARBA" id="ARBA00022737"/>
    </source>
</evidence>
<dbReference type="GO" id="GO:0022857">
    <property type="term" value="F:transmembrane transporter activity"/>
    <property type="evidence" value="ECO:0007669"/>
    <property type="project" value="TreeGrafter"/>
</dbReference>
<evidence type="ECO:0000256" key="9">
    <source>
        <dbReference type="PROSITE-ProRule" id="PRU00282"/>
    </source>
</evidence>
<keyword evidence="8 9" id="KW-0472">Membrane</keyword>
<evidence type="ECO:0000313" key="13">
    <source>
        <dbReference type="Proteomes" id="UP001431209"/>
    </source>
</evidence>
<evidence type="ECO:0000256" key="4">
    <source>
        <dbReference type="ARBA" id="ARBA00022692"/>
    </source>
</evidence>
<evidence type="ECO:0000256" key="3">
    <source>
        <dbReference type="ARBA" id="ARBA00022448"/>
    </source>
</evidence>
<sequence length="297" mass="33361">QSHTVCNLRRLQIFPEFISGSAGGLAGICVGYPLDTIKTRMQVFQQDHQKFNKTFTSPWAYARGLYKGLSSPLMGELVSNFVLFGTFGACKNFMNKYNETNAGVNYSVAKETGAIAVAGACAGLAISLVVAPTEMCKIQMQTASGNESQARKQSLKECVKHLWRTKGFFHGYASCLTHQLTFYSAYFLVYEMAKKRFAQYNKDAGKPYEQDAFSLLTSGGLAGMFAWALVYPTDTMQSIVRHDRDLNMRKAFKMYKARDFYRGFVPTVIRSFPVNAVTFYAYELAFTLCKNSHVWDI</sequence>
<feature type="transmembrane region" description="Helical" evidence="11">
    <location>
        <begin position="169"/>
        <end position="192"/>
    </location>
</feature>
<accession>A0AAW2Z7Q3</accession>
<keyword evidence="13" id="KW-1185">Reference proteome</keyword>
<proteinExistence type="inferred from homology"/>
<evidence type="ECO:0000313" key="12">
    <source>
        <dbReference type="EMBL" id="KAL0485247.1"/>
    </source>
</evidence>
<evidence type="ECO:0000256" key="2">
    <source>
        <dbReference type="ARBA" id="ARBA00006375"/>
    </source>
</evidence>
<comment type="similarity">
    <text evidence="2 10">Belongs to the mitochondrial carrier (TC 2.A.29) family.</text>
</comment>
<feature type="transmembrane region" description="Helical" evidence="11">
    <location>
        <begin position="114"/>
        <end position="131"/>
    </location>
</feature>
<dbReference type="PANTHER" id="PTHR45624">
    <property type="entry name" value="MITOCHONDRIAL BASIC AMINO ACIDS TRANSPORTER-RELATED"/>
    <property type="match status" value="1"/>
</dbReference>